<geneLocation type="plasmid" evidence="1 2">
    <name>pASTEX01</name>
</geneLocation>
<sequence length="203" mass="22868">MSVAHLAIMAAFFFGPSDSTPVENMRLSKGLAKLEPAHFARRALIKGDHLDDAILLSTVKATRKPGPANGAYIWDGHVQVRIDRQTGQARWEVWHDLTYSGARREISEVRYQIGDRLVKVKPSTVTHWIDYCPAFEMPGECSQFTRVVFEVPEEDIRAMAQSYQPQSRTPWLFRLKEARGEDVTIGVAPAEVAGAWQARYALN</sequence>
<dbReference type="HOGENOM" id="CLU_1346643_0_0_5"/>
<dbReference type="EMBL" id="CP002397">
    <property type="protein sequence ID" value="ADU15170.1"/>
    <property type="molecule type" value="Genomic_DNA"/>
</dbReference>
<organism evidence="1 2">
    <name type="scientific">Asticcacaulis excentricus (strain ATCC 15261 / DSM 4724 / KCTC 12464 / NCIMB 9791 / VKM B-1370 / CB 48)</name>
    <dbReference type="NCBI Taxonomy" id="573065"/>
    <lineage>
        <taxon>Bacteria</taxon>
        <taxon>Pseudomonadati</taxon>
        <taxon>Pseudomonadota</taxon>
        <taxon>Alphaproteobacteria</taxon>
        <taxon>Caulobacterales</taxon>
        <taxon>Caulobacteraceae</taxon>
        <taxon>Asticcacaulis</taxon>
    </lineage>
</organism>
<dbReference type="AlphaFoldDB" id="E8RVK1"/>
<gene>
    <name evidence="1" type="ordered locus">Astex_3540</name>
</gene>
<protein>
    <submittedName>
        <fullName evidence="1">Uncharacterized protein</fullName>
    </submittedName>
</protein>
<dbReference type="RefSeq" id="WP_013480984.1">
    <property type="nucleotide sequence ID" value="NC_014818.1"/>
</dbReference>
<dbReference type="eggNOG" id="ENOG5034567">
    <property type="taxonomic scope" value="Bacteria"/>
</dbReference>
<proteinExistence type="predicted"/>
<dbReference type="Proteomes" id="UP000001492">
    <property type="component" value="Plasmid pASTEX01"/>
</dbReference>
<reference evidence="2" key="1">
    <citation type="submission" date="2010-12" db="EMBL/GenBank/DDBJ databases">
        <title>Complete sequence of plasmid 1 of Asticcacaulis excentricus CB 48.</title>
        <authorList>
            <consortium name="US DOE Joint Genome Institute"/>
            <person name="Lucas S."/>
            <person name="Copeland A."/>
            <person name="Lapidus A."/>
            <person name="Cheng J.-F."/>
            <person name="Bruce D."/>
            <person name="Goodwin L."/>
            <person name="Pitluck S."/>
            <person name="Teshima H."/>
            <person name="Davenport K."/>
            <person name="Detter J.C."/>
            <person name="Han C."/>
            <person name="Tapia R."/>
            <person name="Land M."/>
            <person name="Hauser L."/>
            <person name="Jeffries C."/>
            <person name="Kyrpides N."/>
            <person name="Ivanova N."/>
            <person name="Ovchinnikova G."/>
            <person name="Brun Y.V."/>
            <person name="Woyke T."/>
        </authorList>
    </citation>
    <scope>NUCLEOTIDE SEQUENCE [LARGE SCALE GENOMIC DNA]</scope>
    <source>
        <strain evidence="2">ATCC 15261 / DSM 4724 / KCTC 12464 / NCIMB 9791 / VKM B-1370 / CB 48</strain>
        <plasmid evidence="2">pASTEX01</plasmid>
    </source>
</reference>
<accession>E8RVK1</accession>
<keyword evidence="2" id="KW-1185">Reference proteome</keyword>
<dbReference type="OrthoDB" id="7184748at2"/>
<dbReference type="KEGG" id="aex:Astex_3540"/>
<name>E8RVK1_ASTEC</name>
<keyword evidence="1" id="KW-0614">Plasmid</keyword>
<evidence type="ECO:0000313" key="1">
    <source>
        <dbReference type="EMBL" id="ADU15170.1"/>
    </source>
</evidence>
<evidence type="ECO:0000313" key="2">
    <source>
        <dbReference type="Proteomes" id="UP000001492"/>
    </source>
</evidence>